<dbReference type="AlphaFoldDB" id="J7IQ53"/>
<evidence type="ECO:0000259" key="7">
    <source>
        <dbReference type="Pfam" id="PF09335"/>
    </source>
</evidence>
<feature type="transmembrane region" description="Helical" evidence="6">
    <location>
        <begin position="16"/>
        <end position="36"/>
    </location>
</feature>
<accession>J7IQ53</accession>
<keyword evidence="9" id="KW-1185">Reference proteome</keyword>
<gene>
    <name evidence="8" type="ordered locus">Desmer_2044</name>
</gene>
<protein>
    <recommendedName>
        <fullName evidence="6">TVP38/TMEM64 family membrane protein</fullName>
    </recommendedName>
</protein>
<dbReference type="RefSeq" id="WP_014902901.1">
    <property type="nucleotide sequence ID" value="NC_018515.1"/>
</dbReference>
<evidence type="ECO:0000256" key="3">
    <source>
        <dbReference type="ARBA" id="ARBA00022692"/>
    </source>
</evidence>
<evidence type="ECO:0000313" key="8">
    <source>
        <dbReference type="EMBL" id="AFQ43987.1"/>
    </source>
</evidence>
<reference evidence="8 9" key="1">
    <citation type="journal article" date="2012" name="J. Bacteriol.">
        <title>Complete genome sequences of Desulfosporosinus orientis DSM765T, Desulfosporosinus youngiae DSM17734T, Desulfosporosinus meridiei DSM13257T, and Desulfosporosinus acidiphilus DSM22704T.</title>
        <authorList>
            <person name="Pester M."/>
            <person name="Brambilla E."/>
            <person name="Alazard D."/>
            <person name="Rattei T."/>
            <person name="Weinmaier T."/>
            <person name="Han J."/>
            <person name="Lucas S."/>
            <person name="Lapidus A."/>
            <person name="Cheng J.F."/>
            <person name="Goodwin L."/>
            <person name="Pitluck S."/>
            <person name="Peters L."/>
            <person name="Ovchinnikova G."/>
            <person name="Teshima H."/>
            <person name="Detter J.C."/>
            <person name="Han C.S."/>
            <person name="Tapia R."/>
            <person name="Land M.L."/>
            <person name="Hauser L."/>
            <person name="Kyrpides N.C."/>
            <person name="Ivanova N.N."/>
            <person name="Pagani I."/>
            <person name="Huntmann M."/>
            <person name="Wei C.L."/>
            <person name="Davenport K.W."/>
            <person name="Daligault H."/>
            <person name="Chain P.S."/>
            <person name="Chen A."/>
            <person name="Mavromatis K."/>
            <person name="Markowitz V."/>
            <person name="Szeto E."/>
            <person name="Mikhailova N."/>
            <person name="Pati A."/>
            <person name="Wagner M."/>
            <person name="Woyke T."/>
            <person name="Ollivier B."/>
            <person name="Klenk H.P."/>
            <person name="Spring S."/>
            <person name="Loy A."/>
        </authorList>
    </citation>
    <scope>NUCLEOTIDE SEQUENCE [LARGE SCALE GENOMIC DNA]</scope>
    <source>
        <strain evidence="9">ATCC BAA-275 / DSM 13257 / NCIMB 13706 / S10</strain>
    </source>
</reference>
<dbReference type="STRING" id="768704.Desmer_2044"/>
<reference evidence="9" key="2">
    <citation type="submission" date="2012-08" db="EMBL/GenBank/DDBJ databases">
        <title>Finished genome of Desulfosporosinus meridiei DSM 13257.</title>
        <authorList>
            <person name="Huntemann M."/>
            <person name="Wei C.-L."/>
            <person name="Han J."/>
            <person name="Detter J.C."/>
            <person name="Han C."/>
            <person name="Davenport K."/>
            <person name="Daligault H."/>
            <person name="Erkkila T."/>
            <person name="Gu W."/>
            <person name="Munk A.C.C."/>
            <person name="Teshima H."/>
            <person name="Xu Y."/>
            <person name="Chain P."/>
            <person name="Tapia R."/>
            <person name="Chen A."/>
            <person name="Krypides N."/>
            <person name="Mavromatis K."/>
            <person name="Markowitz V."/>
            <person name="Szeto E."/>
            <person name="Ivanova N."/>
            <person name="Mikhailova N."/>
            <person name="Ovchinnikova G."/>
            <person name="Pagani I."/>
            <person name="Pati A."/>
            <person name="Goodwin L."/>
            <person name="Peters L."/>
            <person name="Pitluck S."/>
            <person name="Woyke T."/>
            <person name="Pester M."/>
            <person name="Spring S."/>
            <person name="Ollivier B."/>
            <person name="Rattei T."/>
            <person name="Klenk H.-P."/>
            <person name="Wagner M."/>
            <person name="Loy A."/>
        </authorList>
    </citation>
    <scope>NUCLEOTIDE SEQUENCE [LARGE SCALE GENOMIC DNA]</scope>
    <source>
        <strain evidence="9">ATCC BAA-275 / DSM 13257 / NCIMB 13706 / S10</strain>
    </source>
</reference>
<evidence type="ECO:0000256" key="2">
    <source>
        <dbReference type="ARBA" id="ARBA00022475"/>
    </source>
</evidence>
<dbReference type="PANTHER" id="PTHR12677">
    <property type="entry name" value="GOLGI APPARATUS MEMBRANE PROTEIN TVP38-RELATED"/>
    <property type="match status" value="1"/>
</dbReference>
<dbReference type="eggNOG" id="COG0398">
    <property type="taxonomic scope" value="Bacteria"/>
</dbReference>
<dbReference type="InterPro" id="IPR032816">
    <property type="entry name" value="VTT_dom"/>
</dbReference>
<evidence type="ECO:0000256" key="4">
    <source>
        <dbReference type="ARBA" id="ARBA00022989"/>
    </source>
</evidence>
<feature type="transmembrane region" description="Helical" evidence="6">
    <location>
        <begin position="48"/>
        <end position="69"/>
    </location>
</feature>
<keyword evidence="2 6" id="KW-1003">Cell membrane</keyword>
<feature type="transmembrane region" description="Helical" evidence="6">
    <location>
        <begin position="193"/>
        <end position="213"/>
    </location>
</feature>
<dbReference type="GO" id="GO:0005886">
    <property type="term" value="C:plasma membrane"/>
    <property type="evidence" value="ECO:0007669"/>
    <property type="project" value="UniProtKB-SubCell"/>
</dbReference>
<feature type="domain" description="VTT" evidence="7">
    <location>
        <begin position="69"/>
        <end position="181"/>
    </location>
</feature>
<keyword evidence="4 6" id="KW-1133">Transmembrane helix</keyword>
<evidence type="ECO:0000256" key="5">
    <source>
        <dbReference type="ARBA" id="ARBA00023136"/>
    </source>
</evidence>
<comment type="subcellular location">
    <subcellularLocation>
        <location evidence="1 6">Cell membrane</location>
        <topology evidence="1 6">Multi-pass membrane protein</topology>
    </subcellularLocation>
</comment>
<dbReference type="PANTHER" id="PTHR12677:SF59">
    <property type="entry name" value="GOLGI APPARATUS MEMBRANE PROTEIN TVP38-RELATED"/>
    <property type="match status" value="1"/>
</dbReference>
<sequence length="220" mass="25159">MKQRISNKTYCSKKPSWVLMVIVAVFIFFIVAFFYLDRHNAISSLIKSLGPLGVLLAIFLMALLCMTPIPSEGLVLMYLKIYGVFWGTLLAWVGSNVGSLIIFFILKHYGQFLLDKLISKERFETVNQWVKRRGTYGLLIARLLPIPAFAVNYIASLIPSIKLWPYLWTQMVTIIPYYVGTALVFLGVAKDTWYWLIIGGLAIAAFWSISYFLNRKKIPN</sequence>
<name>J7IQ53_DESMD</name>
<organism evidence="8 9">
    <name type="scientific">Desulfosporosinus meridiei (strain ATCC BAA-275 / DSM 13257 / KCTC 12902 / NCIMB 13706 / S10)</name>
    <dbReference type="NCBI Taxonomy" id="768704"/>
    <lineage>
        <taxon>Bacteria</taxon>
        <taxon>Bacillati</taxon>
        <taxon>Bacillota</taxon>
        <taxon>Clostridia</taxon>
        <taxon>Eubacteriales</taxon>
        <taxon>Desulfitobacteriaceae</taxon>
        <taxon>Desulfosporosinus</taxon>
    </lineage>
</organism>
<keyword evidence="5 6" id="KW-0472">Membrane</keyword>
<dbReference type="KEGG" id="dmi:Desmer_2044"/>
<feature type="transmembrane region" description="Helical" evidence="6">
    <location>
        <begin position="167"/>
        <end position="187"/>
    </location>
</feature>
<evidence type="ECO:0000256" key="6">
    <source>
        <dbReference type="RuleBase" id="RU366058"/>
    </source>
</evidence>
<dbReference type="HOGENOM" id="CLU_038944_8_0_9"/>
<evidence type="ECO:0000313" key="9">
    <source>
        <dbReference type="Proteomes" id="UP000005262"/>
    </source>
</evidence>
<feature type="transmembrane region" description="Helical" evidence="6">
    <location>
        <begin position="81"/>
        <end position="106"/>
    </location>
</feature>
<dbReference type="InterPro" id="IPR015414">
    <property type="entry name" value="TMEM64"/>
</dbReference>
<comment type="similarity">
    <text evidence="6">Belongs to the TVP38/TMEM64 family.</text>
</comment>
<proteinExistence type="inferred from homology"/>
<dbReference type="Proteomes" id="UP000005262">
    <property type="component" value="Chromosome"/>
</dbReference>
<dbReference type="OrthoDB" id="2373868at2"/>
<dbReference type="Pfam" id="PF09335">
    <property type="entry name" value="VTT_dom"/>
    <property type="match status" value="1"/>
</dbReference>
<feature type="transmembrane region" description="Helical" evidence="6">
    <location>
        <begin position="136"/>
        <end position="155"/>
    </location>
</feature>
<keyword evidence="3 6" id="KW-0812">Transmembrane</keyword>
<evidence type="ECO:0000256" key="1">
    <source>
        <dbReference type="ARBA" id="ARBA00004651"/>
    </source>
</evidence>
<dbReference type="EMBL" id="CP003629">
    <property type="protein sequence ID" value="AFQ43987.1"/>
    <property type="molecule type" value="Genomic_DNA"/>
</dbReference>